<dbReference type="EMBL" id="JAMYWD010000056">
    <property type="protein sequence ID" value="KAJ4949909.1"/>
    <property type="molecule type" value="Genomic_DNA"/>
</dbReference>
<evidence type="ECO:0000313" key="2">
    <source>
        <dbReference type="Proteomes" id="UP001141806"/>
    </source>
</evidence>
<accession>A0A9Q0JRA1</accession>
<keyword evidence="2" id="KW-1185">Reference proteome</keyword>
<comment type="caution">
    <text evidence="1">The sequence shown here is derived from an EMBL/GenBank/DDBJ whole genome shotgun (WGS) entry which is preliminary data.</text>
</comment>
<gene>
    <name evidence="1" type="ORF">NE237_014270</name>
</gene>
<organism evidence="1 2">
    <name type="scientific">Protea cynaroides</name>
    <dbReference type="NCBI Taxonomy" id="273540"/>
    <lineage>
        <taxon>Eukaryota</taxon>
        <taxon>Viridiplantae</taxon>
        <taxon>Streptophyta</taxon>
        <taxon>Embryophyta</taxon>
        <taxon>Tracheophyta</taxon>
        <taxon>Spermatophyta</taxon>
        <taxon>Magnoliopsida</taxon>
        <taxon>Proteales</taxon>
        <taxon>Proteaceae</taxon>
        <taxon>Protea</taxon>
    </lineage>
</organism>
<proteinExistence type="predicted"/>
<dbReference type="Proteomes" id="UP001141806">
    <property type="component" value="Unassembled WGS sequence"/>
</dbReference>
<evidence type="ECO:0000313" key="1">
    <source>
        <dbReference type="EMBL" id="KAJ4949909.1"/>
    </source>
</evidence>
<name>A0A9Q0JRA1_9MAGN</name>
<dbReference type="AlphaFoldDB" id="A0A9Q0JRA1"/>
<protein>
    <submittedName>
        <fullName evidence="1">Uncharacterized protein</fullName>
    </submittedName>
</protein>
<sequence length="126" mass="13767">MPKVPPKFVRPPISDDHKIPVCGAAHLHSGSKDGWSCVTTKLNPSSGPDLTSRSAAVPIPSKTPTMGSVRSFWKKLEAIGFWSIQNLPCERYGGLWKLLCCIILCIDMLHKTRLFSTETKDEGCGG</sequence>
<reference evidence="1" key="1">
    <citation type="journal article" date="2023" name="Plant J.">
        <title>The genome of the king protea, Protea cynaroides.</title>
        <authorList>
            <person name="Chang J."/>
            <person name="Duong T.A."/>
            <person name="Schoeman C."/>
            <person name="Ma X."/>
            <person name="Roodt D."/>
            <person name="Barker N."/>
            <person name="Li Z."/>
            <person name="Van de Peer Y."/>
            <person name="Mizrachi E."/>
        </authorList>
    </citation>
    <scope>NUCLEOTIDE SEQUENCE</scope>
    <source>
        <tissue evidence="1">Young leaves</tissue>
    </source>
</reference>